<accession>A0ACB0J6M7</accession>
<comment type="caution">
    <text evidence="1">The sequence shown here is derived from an EMBL/GenBank/DDBJ whole genome shotgun (WGS) entry which is preliminary data.</text>
</comment>
<proteinExistence type="predicted"/>
<name>A0ACB0J6M7_TRIPR</name>
<dbReference type="Proteomes" id="UP001177021">
    <property type="component" value="Unassembled WGS sequence"/>
</dbReference>
<dbReference type="EMBL" id="CASHSV030000024">
    <property type="protein sequence ID" value="CAJ2639770.1"/>
    <property type="molecule type" value="Genomic_DNA"/>
</dbReference>
<organism evidence="1 2">
    <name type="scientific">Trifolium pratense</name>
    <name type="common">Red clover</name>
    <dbReference type="NCBI Taxonomy" id="57577"/>
    <lineage>
        <taxon>Eukaryota</taxon>
        <taxon>Viridiplantae</taxon>
        <taxon>Streptophyta</taxon>
        <taxon>Embryophyta</taxon>
        <taxon>Tracheophyta</taxon>
        <taxon>Spermatophyta</taxon>
        <taxon>Magnoliopsida</taxon>
        <taxon>eudicotyledons</taxon>
        <taxon>Gunneridae</taxon>
        <taxon>Pentapetalae</taxon>
        <taxon>rosids</taxon>
        <taxon>fabids</taxon>
        <taxon>Fabales</taxon>
        <taxon>Fabaceae</taxon>
        <taxon>Papilionoideae</taxon>
        <taxon>50 kb inversion clade</taxon>
        <taxon>NPAAA clade</taxon>
        <taxon>Hologalegina</taxon>
        <taxon>IRL clade</taxon>
        <taxon>Trifolieae</taxon>
        <taxon>Trifolium</taxon>
    </lineage>
</organism>
<gene>
    <name evidence="1" type="ORF">MILVUS5_LOCUS9744</name>
</gene>
<sequence length="73" mass="8317">MAHISKFIYVLIIFLFMFLVITDGGGPRKPMFAPFPCGINSDCFNKACYRPLIPKCISFNCGCVARKHQHLYD</sequence>
<evidence type="ECO:0000313" key="2">
    <source>
        <dbReference type="Proteomes" id="UP001177021"/>
    </source>
</evidence>
<protein>
    <submittedName>
        <fullName evidence="1">Uncharacterized protein</fullName>
    </submittedName>
</protein>
<reference evidence="1" key="1">
    <citation type="submission" date="2023-10" db="EMBL/GenBank/DDBJ databases">
        <authorList>
            <person name="Rodriguez Cubillos JULIANA M."/>
            <person name="De Vega J."/>
        </authorList>
    </citation>
    <scope>NUCLEOTIDE SEQUENCE</scope>
</reference>
<keyword evidence="2" id="KW-1185">Reference proteome</keyword>
<evidence type="ECO:0000313" key="1">
    <source>
        <dbReference type="EMBL" id="CAJ2639770.1"/>
    </source>
</evidence>